<feature type="transmembrane region" description="Helical" evidence="1">
    <location>
        <begin position="261"/>
        <end position="283"/>
    </location>
</feature>
<keyword evidence="3" id="KW-1185">Reference proteome</keyword>
<evidence type="ECO:0000313" key="2">
    <source>
        <dbReference type="EMBL" id="MFC3895204.1"/>
    </source>
</evidence>
<accession>A0ABV8BZM2</accession>
<sequence>MTTTLERTPDSASSAGPIVAGPARRQTLGRAIRAEWIKIRSLRGTWIGMAAAAVVMIGFGAIASAVSSGSIASPDGGDGPGPFGDTGPLSTVLTGSTFAVLLIGVLGSLAGAREYGSRMIVATVASVPRRWQVVVAKTVALAFVVVPTALVAVIGAYSAGMGILSANGAATVSLNDDGVLTSLLGMVGYLAAIALLGLGMGVLLRNVAGTIGVVVGGIMILPNIAGALLPDSWDTALRFLPSSAASAFTEVGAAGGSTLSAGAGVAVLAAWVVAALVAAMATMHRRDV</sequence>
<feature type="transmembrane region" description="Helical" evidence="1">
    <location>
        <begin position="92"/>
        <end position="112"/>
    </location>
</feature>
<organism evidence="2 3">
    <name type="scientific">Lentzea rhizosphaerae</name>
    <dbReference type="NCBI Taxonomy" id="2041025"/>
    <lineage>
        <taxon>Bacteria</taxon>
        <taxon>Bacillati</taxon>
        <taxon>Actinomycetota</taxon>
        <taxon>Actinomycetes</taxon>
        <taxon>Pseudonocardiales</taxon>
        <taxon>Pseudonocardiaceae</taxon>
        <taxon>Lentzea</taxon>
    </lineage>
</organism>
<feature type="transmembrane region" description="Helical" evidence="1">
    <location>
        <begin position="46"/>
        <end position="72"/>
    </location>
</feature>
<comment type="caution">
    <text evidence="2">The sequence shown here is derived from an EMBL/GenBank/DDBJ whole genome shotgun (WGS) entry which is preliminary data.</text>
</comment>
<keyword evidence="1" id="KW-1133">Transmembrane helix</keyword>
<keyword evidence="1" id="KW-0812">Transmembrane</keyword>
<evidence type="ECO:0000256" key="1">
    <source>
        <dbReference type="SAM" id="Phobius"/>
    </source>
</evidence>
<dbReference type="Pfam" id="PF12730">
    <property type="entry name" value="ABC2_membrane_4"/>
    <property type="match status" value="1"/>
</dbReference>
<dbReference type="Proteomes" id="UP001595690">
    <property type="component" value="Unassembled WGS sequence"/>
</dbReference>
<feature type="transmembrane region" description="Helical" evidence="1">
    <location>
        <begin position="133"/>
        <end position="159"/>
    </location>
</feature>
<evidence type="ECO:0000313" key="3">
    <source>
        <dbReference type="Proteomes" id="UP001595690"/>
    </source>
</evidence>
<keyword evidence="1" id="KW-0472">Membrane</keyword>
<protein>
    <submittedName>
        <fullName evidence="2">ABC transporter permease</fullName>
    </submittedName>
</protein>
<feature type="transmembrane region" description="Helical" evidence="1">
    <location>
        <begin position="211"/>
        <end position="229"/>
    </location>
</feature>
<proteinExistence type="predicted"/>
<feature type="transmembrane region" description="Helical" evidence="1">
    <location>
        <begin position="179"/>
        <end position="204"/>
    </location>
</feature>
<dbReference type="EMBL" id="JBHRZI010000023">
    <property type="protein sequence ID" value="MFC3895204.1"/>
    <property type="molecule type" value="Genomic_DNA"/>
</dbReference>
<name>A0ABV8BZM2_9PSEU</name>
<gene>
    <name evidence="2" type="ORF">ACFOWZ_27285</name>
</gene>
<reference evidence="3" key="1">
    <citation type="journal article" date="2019" name="Int. J. Syst. Evol. Microbiol.">
        <title>The Global Catalogue of Microorganisms (GCM) 10K type strain sequencing project: providing services to taxonomists for standard genome sequencing and annotation.</title>
        <authorList>
            <consortium name="The Broad Institute Genomics Platform"/>
            <consortium name="The Broad Institute Genome Sequencing Center for Infectious Disease"/>
            <person name="Wu L."/>
            <person name="Ma J."/>
        </authorList>
    </citation>
    <scope>NUCLEOTIDE SEQUENCE [LARGE SCALE GENOMIC DNA]</scope>
    <source>
        <strain evidence="3">CGMCC 4.7405</strain>
    </source>
</reference>
<dbReference type="RefSeq" id="WP_382376750.1">
    <property type="nucleotide sequence ID" value="NZ_JBHRZI010000023.1"/>
</dbReference>